<dbReference type="AlphaFoldDB" id="A0A0D8HJC2"/>
<evidence type="ECO:0000256" key="1">
    <source>
        <dbReference type="ARBA" id="ARBA00004651"/>
    </source>
</evidence>
<dbReference type="InterPro" id="IPR049453">
    <property type="entry name" value="Memb_transporter_dom"/>
</dbReference>
<evidence type="ECO:0000256" key="7">
    <source>
        <dbReference type="SAM" id="Phobius"/>
    </source>
</evidence>
<gene>
    <name evidence="9" type="primary">yccS</name>
    <name evidence="9" type="ORF">AXFE_11360</name>
</gene>
<feature type="domain" description="Integral membrane bound transporter" evidence="8">
    <location>
        <begin position="368"/>
        <end position="494"/>
    </location>
</feature>
<feature type="transmembrane region" description="Helical" evidence="7">
    <location>
        <begin position="117"/>
        <end position="136"/>
    </location>
</feature>
<evidence type="ECO:0000256" key="2">
    <source>
        <dbReference type="ARBA" id="ARBA00022475"/>
    </source>
</evidence>
<organism evidence="9 10">
    <name type="scientific">Acidithrix ferrooxidans</name>
    <dbReference type="NCBI Taxonomy" id="1280514"/>
    <lineage>
        <taxon>Bacteria</taxon>
        <taxon>Bacillati</taxon>
        <taxon>Actinomycetota</taxon>
        <taxon>Acidimicrobiia</taxon>
        <taxon>Acidimicrobiales</taxon>
        <taxon>Acidimicrobiaceae</taxon>
        <taxon>Acidithrix</taxon>
    </lineage>
</organism>
<comment type="caution">
    <text evidence="9">The sequence shown here is derived from an EMBL/GenBank/DDBJ whole genome shotgun (WGS) entry which is preliminary data.</text>
</comment>
<proteinExistence type="inferred from homology"/>
<comment type="similarity">
    <text evidence="6">Belongs to the YccS/YhfK family.</text>
</comment>
<dbReference type="Proteomes" id="UP000032360">
    <property type="component" value="Unassembled WGS sequence"/>
</dbReference>
<feature type="transmembrane region" description="Helical" evidence="7">
    <location>
        <begin position="405"/>
        <end position="425"/>
    </location>
</feature>
<evidence type="ECO:0000256" key="5">
    <source>
        <dbReference type="ARBA" id="ARBA00023136"/>
    </source>
</evidence>
<evidence type="ECO:0000313" key="10">
    <source>
        <dbReference type="Proteomes" id="UP000032360"/>
    </source>
</evidence>
<dbReference type="PANTHER" id="PTHR30509">
    <property type="entry name" value="P-HYDROXYBENZOIC ACID EFFLUX PUMP SUBUNIT-RELATED"/>
    <property type="match status" value="1"/>
</dbReference>
<sequence>MAIPLAVAILTKHVLGGVTMAIGALIAGMASLQGTYRSRINVMLAVSLGMAIVAFLGSTIGRTVGIDLLVIALLGLLAGLLSALGASATTVGVQSIVGFALFSQIVLTPKAALMQSLWIFSGGVLQAVLVAIIWPVSRFPVERKALSDVFNSLSKYSSDLGATPITMNRLQLSTDIRAILTDPKPFGGRSEMAAYRQLADVTDRLRTELTSLARARIRLDDLEGEAASALVGELLEIVGSILSVISGAIAQARSPELPRGRIGRIMEKLDESLAASQQPWLNAQISESIRIANSLTGQVRRSVRLAKAASGMTLIPYSPVGKAPTSPSPRWLRASTVSLLSSLSTLRANLTPTSGPLRHGVRLAGALVIAQSLSHISPIGHGYWLIVTLALVLKSDFYTTVTYGISRSLGTVLGVTLLTLLIALTSPSPSELALISVILYALSVSVLGANYTLFSGLMGALIVSLLSFTGQPDTALAGERALYTLGGVVIAIIVYLVFPTWERDFVPEMLATVLSSHGIYLQRVLNYWQRASDEDRGAIQSARLEARLSRSNADASMERWLFEPKKPAQIQPNIAASIISGADQLAWSSLALRVSAPNSDLNLPTLLELANAIDEALGIIIARIRDQNAATVVFPDLRSIQIALFSDLEKTRRNRKDLAKIDSPIAVLLSETDVIVDTIDTIAHLLKS</sequence>
<dbReference type="STRING" id="1280514.AXFE_11360"/>
<evidence type="ECO:0000313" key="9">
    <source>
        <dbReference type="EMBL" id="KJF18038.1"/>
    </source>
</evidence>
<feature type="transmembrane region" description="Helical" evidence="7">
    <location>
        <begin position="66"/>
        <end position="84"/>
    </location>
</feature>
<reference evidence="9 10" key="1">
    <citation type="submission" date="2015-01" db="EMBL/GenBank/DDBJ databases">
        <title>Draft genome of the acidophilic iron oxidizer Acidithrix ferrooxidans strain Py-F3.</title>
        <authorList>
            <person name="Poehlein A."/>
            <person name="Eisen S."/>
            <person name="Schloemann M."/>
            <person name="Johnson B.D."/>
            <person name="Daniel R."/>
            <person name="Muehling M."/>
        </authorList>
    </citation>
    <scope>NUCLEOTIDE SEQUENCE [LARGE SCALE GENOMIC DNA]</scope>
    <source>
        <strain evidence="9 10">Py-F3</strain>
    </source>
</reference>
<keyword evidence="10" id="KW-1185">Reference proteome</keyword>
<feature type="transmembrane region" description="Helical" evidence="7">
    <location>
        <begin position="480"/>
        <end position="498"/>
    </location>
</feature>
<dbReference type="Pfam" id="PF13515">
    <property type="entry name" value="FUSC_2"/>
    <property type="match status" value="1"/>
</dbReference>
<feature type="transmembrane region" description="Helical" evidence="7">
    <location>
        <begin position="40"/>
        <end position="60"/>
    </location>
</feature>
<evidence type="ECO:0000256" key="3">
    <source>
        <dbReference type="ARBA" id="ARBA00022692"/>
    </source>
</evidence>
<evidence type="ECO:0000256" key="4">
    <source>
        <dbReference type="ARBA" id="ARBA00022989"/>
    </source>
</evidence>
<dbReference type="OrthoDB" id="3816110at2"/>
<feature type="transmembrane region" description="Helical" evidence="7">
    <location>
        <begin position="6"/>
        <end position="28"/>
    </location>
</feature>
<keyword evidence="4 7" id="KW-1133">Transmembrane helix</keyword>
<protein>
    <submittedName>
        <fullName evidence="9">Inner membrane protein YccS</fullName>
    </submittedName>
</protein>
<name>A0A0D8HJC2_9ACTN</name>
<dbReference type="PANTHER" id="PTHR30509:SF9">
    <property type="entry name" value="MULTIDRUG RESISTANCE PROTEIN MDTO"/>
    <property type="match status" value="1"/>
</dbReference>
<keyword evidence="3 7" id="KW-0812">Transmembrane</keyword>
<keyword evidence="2" id="KW-1003">Cell membrane</keyword>
<dbReference type="RefSeq" id="WP_052604906.1">
    <property type="nucleotide sequence ID" value="NZ_JXYS01000026.1"/>
</dbReference>
<accession>A0A0D8HJC2</accession>
<keyword evidence="5 7" id="KW-0472">Membrane</keyword>
<dbReference type="GO" id="GO:0005886">
    <property type="term" value="C:plasma membrane"/>
    <property type="evidence" value="ECO:0007669"/>
    <property type="project" value="UniProtKB-SubCell"/>
</dbReference>
<feature type="transmembrane region" description="Helical" evidence="7">
    <location>
        <begin position="437"/>
        <end position="468"/>
    </location>
</feature>
<dbReference type="EMBL" id="JXYS01000026">
    <property type="protein sequence ID" value="KJF18038.1"/>
    <property type="molecule type" value="Genomic_DNA"/>
</dbReference>
<evidence type="ECO:0000259" key="8">
    <source>
        <dbReference type="Pfam" id="PF13515"/>
    </source>
</evidence>
<evidence type="ECO:0000256" key="6">
    <source>
        <dbReference type="ARBA" id="ARBA00043993"/>
    </source>
</evidence>
<comment type="subcellular location">
    <subcellularLocation>
        <location evidence="1">Cell membrane</location>
        <topology evidence="1">Multi-pass membrane protein</topology>
    </subcellularLocation>
</comment>